<evidence type="ECO:0000256" key="1">
    <source>
        <dbReference type="SAM" id="Phobius"/>
    </source>
</evidence>
<evidence type="ECO:0000313" key="3">
    <source>
        <dbReference type="Proteomes" id="UP000839052"/>
    </source>
</evidence>
<dbReference type="PANTHER" id="PTHR23523">
    <property type="match status" value="1"/>
</dbReference>
<dbReference type="Proteomes" id="UP000839052">
    <property type="component" value="Chromosome"/>
</dbReference>
<feature type="transmembrane region" description="Helical" evidence="1">
    <location>
        <begin position="53"/>
        <end position="70"/>
    </location>
</feature>
<protein>
    <submittedName>
        <fullName evidence="2">Uncharacterized protein</fullName>
    </submittedName>
</protein>
<dbReference type="InterPro" id="IPR052524">
    <property type="entry name" value="MFS_Cyanate_Porter"/>
</dbReference>
<accession>A0ABM8Z0L7</accession>
<dbReference type="InterPro" id="IPR036259">
    <property type="entry name" value="MFS_trans_sf"/>
</dbReference>
<proteinExistence type="predicted"/>
<reference evidence="2 3" key="1">
    <citation type="submission" date="2021-10" db="EMBL/GenBank/DDBJ databases">
        <authorList>
            <person name="Koch H."/>
        </authorList>
    </citation>
    <scope>NUCLEOTIDE SEQUENCE [LARGE SCALE GENOMIC DNA]</scope>
    <source>
        <strain evidence="2">6680</strain>
    </source>
</reference>
<evidence type="ECO:0000313" key="2">
    <source>
        <dbReference type="EMBL" id="CAG9933332.1"/>
    </source>
</evidence>
<feature type="transmembrane region" description="Helical" evidence="1">
    <location>
        <begin position="24"/>
        <end position="46"/>
    </location>
</feature>
<name>A0ABM8Z0L7_9PROT</name>
<keyword evidence="1" id="KW-0472">Membrane</keyword>
<feature type="transmembrane region" description="Helical" evidence="1">
    <location>
        <begin position="90"/>
        <end position="109"/>
    </location>
</feature>
<keyword evidence="3" id="KW-1185">Reference proteome</keyword>
<keyword evidence="1" id="KW-0812">Transmembrane</keyword>
<keyword evidence="1" id="KW-1133">Transmembrane helix</keyword>
<dbReference type="EMBL" id="OU912926">
    <property type="protein sequence ID" value="CAG9933332.1"/>
    <property type="molecule type" value="Genomic_DNA"/>
</dbReference>
<sequence>MALAGLLAAVESLGYLGMIFGVGPAWLVTLIAGLAGGAFPLAIAMFNLRTRTTMGSAAIAGFAMGIGYLASTLDPLLGGWLYAVTDSWTMALWDFAGTVVPMAIGGLMMTRPGRYLEDKFV</sequence>
<dbReference type="PANTHER" id="PTHR23523:SF2">
    <property type="entry name" value="2-NITROIMIDAZOLE TRANSPORTER"/>
    <property type="match status" value="1"/>
</dbReference>
<dbReference type="SUPFAM" id="SSF103473">
    <property type="entry name" value="MFS general substrate transporter"/>
    <property type="match status" value="1"/>
</dbReference>
<gene>
    <name evidence="2" type="ORF">NTG6680_2083</name>
</gene>
<dbReference type="RefSeq" id="WP_239797127.1">
    <property type="nucleotide sequence ID" value="NZ_OU912926.1"/>
</dbReference>
<organism evidence="2 3">
    <name type="scientific">Candidatus Nitrotoga arctica</name>
    <dbReference type="NCBI Taxonomy" id="453162"/>
    <lineage>
        <taxon>Bacteria</taxon>
        <taxon>Pseudomonadati</taxon>
        <taxon>Pseudomonadota</taxon>
        <taxon>Betaproteobacteria</taxon>
        <taxon>Nitrosomonadales</taxon>
        <taxon>Gallionellaceae</taxon>
        <taxon>Candidatus Nitrotoga</taxon>
    </lineage>
</organism>